<dbReference type="PANTHER" id="PTHR24321:SF8">
    <property type="entry name" value="ESTRADIOL 17-BETA-DEHYDROGENASE 8-RELATED"/>
    <property type="match status" value="1"/>
</dbReference>
<keyword evidence="6" id="KW-1185">Reference proteome</keyword>
<dbReference type="InterPro" id="IPR002347">
    <property type="entry name" value="SDR_fam"/>
</dbReference>
<reference evidence="5 6" key="1">
    <citation type="submission" date="2017-11" db="EMBL/GenBank/DDBJ databases">
        <title>Genomic Encyclopedia of Archaeal and Bacterial Type Strains, Phase II (KMG-II): From Individual Species to Whole Genera.</title>
        <authorList>
            <person name="Goeker M."/>
        </authorList>
    </citation>
    <scope>NUCLEOTIDE SEQUENCE [LARGE SCALE GENOMIC DNA]</scope>
    <source>
        <strain evidence="5 6">DSM 25625</strain>
    </source>
</reference>
<dbReference type="FunFam" id="3.40.50.720:FF:000084">
    <property type="entry name" value="Short-chain dehydrogenase reductase"/>
    <property type="match status" value="1"/>
</dbReference>
<dbReference type="RefSeq" id="WP_100346079.1">
    <property type="nucleotide sequence ID" value="NZ_PGFB01000007.1"/>
</dbReference>
<evidence type="ECO:0000256" key="4">
    <source>
        <dbReference type="RuleBase" id="RU000363"/>
    </source>
</evidence>
<dbReference type="PROSITE" id="PS00061">
    <property type="entry name" value="ADH_SHORT"/>
    <property type="match status" value="1"/>
</dbReference>
<dbReference type="InterPro" id="IPR036291">
    <property type="entry name" value="NAD(P)-bd_dom_sf"/>
</dbReference>
<dbReference type="PRINTS" id="PR00081">
    <property type="entry name" value="GDHRDH"/>
</dbReference>
<evidence type="ECO:0000313" key="6">
    <source>
        <dbReference type="Proteomes" id="UP000230161"/>
    </source>
</evidence>
<dbReference type="GO" id="GO:0016491">
    <property type="term" value="F:oxidoreductase activity"/>
    <property type="evidence" value="ECO:0007669"/>
    <property type="project" value="UniProtKB-KW"/>
</dbReference>
<protein>
    <submittedName>
        <fullName evidence="5">(+)-trans-carveol dehydrogenase/(-)-trans-carveol dehydrogenase</fullName>
    </submittedName>
</protein>
<dbReference type="SUPFAM" id="SSF51735">
    <property type="entry name" value="NAD(P)-binding Rossmann-fold domains"/>
    <property type="match status" value="1"/>
</dbReference>
<name>A0A2M9BB57_9MICO</name>
<keyword evidence="3" id="KW-0520">NAD</keyword>
<dbReference type="NCBIfam" id="TIGR03971">
    <property type="entry name" value="SDR_subfam_1"/>
    <property type="match status" value="1"/>
</dbReference>
<dbReference type="NCBIfam" id="NF009467">
    <property type="entry name" value="PRK12826.1-3"/>
    <property type="match status" value="1"/>
</dbReference>
<proteinExistence type="inferred from homology"/>
<dbReference type="InterPro" id="IPR023985">
    <property type="entry name" value="SDR_subfam_1"/>
</dbReference>
<evidence type="ECO:0000256" key="3">
    <source>
        <dbReference type="ARBA" id="ARBA00023027"/>
    </source>
</evidence>
<dbReference type="Gene3D" id="3.40.50.720">
    <property type="entry name" value="NAD(P)-binding Rossmann-like Domain"/>
    <property type="match status" value="1"/>
</dbReference>
<dbReference type="Proteomes" id="UP000230161">
    <property type="component" value="Unassembled WGS sequence"/>
</dbReference>
<dbReference type="EMBL" id="PGFB01000007">
    <property type="protein sequence ID" value="PJJ55181.1"/>
    <property type="molecule type" value="Genomic_DNA"/>
</dbReference>
<comment type="similarity">
    <text evidence="1 4">Belongs to the short-chain dehydrogenases/reductases (SDR) family.</text>
</comment>
<dbReference type="PRINTS" id="PR00080">
    <property type="entry name" value="SDRFAMILY"/>
</dbReference>
<evidence type="ECO:0000256" key="2">
    <source>
        <dbReference type="ARBA" id="ARBA00023002"/>
    </source>
</evidence>
<dbReference type="CDD" id="cd05233">
    <property type="entry name" value="SDR_c"/>
    <property type="match status" value="1"/>
</dbReference>
<dbReference type="InterPro" id="IPR020904">
    <property type="entry name" value="Sc_DH/Rdtase_CS"/>
</dbReference>
<dbReference type="AlphaFoldDB" id="A0A2M9BB57"/>
<organism evidence="5 6">
    <name type="scientific">Compostimonas suwonensis</name>
    <dbReference type="NCBI Taxonomy" id="1048394"/>
    <lineage>
        <taxon>Bacteria</taxon>
        <taxon>Bacillati</taxon>
        <taxon>Actinomycetota</taxon>
        <taxon>Actinomycetes</taxon>
        <taxon>Micrococcales</taxon>
        <taxon>Microbacteriaceae</taxon>
        <taxon>Compostimonas</taxon>
    </lineage>
</organism>
<comment type="caution">
    <text evidence="5">The sequence shown here is derived from an EMBL/GenBank/DDBJ whole genome shotgun (WGS) entry which is preliminary data.</text>
</comment>
<dbReference type="Pfam" id="PF00106">
    <property type="entry name" value="adh_short"/>
    <property type="match status" value="1"/>
</dbReference>
<keyword evidence="2" id="KW-0560">Oxidoreductase</keyword>
<accession>A0A2M9BB57</accession>
<dbReference type="OrthoDB" id="286404at2"/>
<evidence type="ECO:0000313" key="5">
    <source>
        <dbReference type="EMBL" id="PJJ55181.1"/>
    </source>
</evidence>
<evidence type="ECO:0000256" key="1">
    <source>
        <dbReference type="ARBA" id="ARBA00006484"/>
    </source>
</evidence>
<gene>
    <name evidence="5" type="ORF">CLV54_3317</name>
</gene>
<dbReference type="PANTHER" id="PTHR24321">
    <property type="entry name" value="DEHYDROGENASES, SHORT CHAIN"/>
    <property type="match status" value="1"/>
</dbReference>
<sequence>MGRLDGKVAFITGAARGQGRSHAIRLAQEGAGIIAIDACEDQPNVPYPGATEADLAETVRQVEALDRRIVAKKADVRDFGALKAAVDEGVAELGRLDIVSANAGISGTPHAAEDFGDEEWNDMLDVNLSGVWRTAKAAIPHLRAGGRGGAIVLTSSAAGLQAYANVAHYVSAKHGVVGLMRTLALELAPDMIRVNSIHPTQVDTDMIQNEAIYHLFRPDLEHPTRDDFAPASQSMNALPIPWVEPVDISNALLFLASDEARYITGVALPVDAGAVIK</sequence>